<proteinExistence type="predicted"/>
<reference evidence="2 3" key="1">
    <citation type="submission" date="2018-09" db="EMBL/GenBank/DDBJ databases">
        <authorList>
            <person name="Zhu H."/>
        </authorList>
    </citation>
    <scope>NUCLEOTIDE SEQUENCE [LARGE SCALE GENOMIC DNA]</scope>
    <source>
        <strain evidence="2 3">K2R10-39</strain>
    </source>
</reference>
<accession>A0A418X2T9</accession>
<keyword evidence="1" id="KW-1133">Transmembrane helix</keyword>
<comment type="caution">
    <text evidence="2">The sequence shown here is derived from an EMBL/GenBank/DDBJ whole genome shotgun (WGS) entry which is preliminary data.</text>
</comment>
<dbReference type="Pfam" id="PF07332">
    <property type="entry name" value="Phage_holin_3_6"/>
    <property type="match status" value="1"/>
</dbReference>
<keyword evidence="1" id="KW-0472">Membrane</keyword>
<evidence type="ECO:0000313" key="3">
    <source>
        <dbReference type="Proteomes" id="UP000285190"/>
    </source>
</evidence>
<evidence type="ECO:0000313" key="2">
    <source>
        <dbReference type="EMBL" id="RJG06701.1"/>
    </source>
</evidence>
<keyword evidence="3" id="KW-1185">Reference proteome</keyword>
<keyword evidence="1" id="KW-0812">Transmembrane</keyword>
<dbReference type="AlphaFoldDB" id="A0A418X2T9"/>
<dbReference type="Proteomes" id="UP000285190">
    <property type="component" value="Unassembled WGS sequence"/>
</dbReference>
<evidence type="ECO:0000256" key="1">
    <source>
        <dbReference type="SAM" id="Phobius"/>
    </source>
</evidence>
<feature type="transmembrane region" description="Helical" evidence="1">
    <location>
        <begin position="78"/>
        <end position="100"/>
    </location>
</feature>
<organism evidence="2 3">
    <name type="scientific">Noviherbaspirillum cavernae</name>
    <dbReference type="NCBI Taxonomy" id="2320862"/>
    <lineage>
        <taxon>Bacteria</taxon>
        <taxon>Pseudomonadati</taxon>
        <taxon>Pseudomonadota</taxon>
        <taxon>Betaproteobacteria</taxon>
        <taxon>Burkholderiales</taxon>
        <taxon>Oxalobacteraceae</taxon>
        <taxon>Noviherbaspirillum</taxon>
    </lineage>
</organism>
<gene>
    <name evidence="2" type="ORF">D3870_12390</name>
</gene>
<protein>
    <submittedName>
        <fullName evidence="2">Phage holin family protein</fullName>
    </submittedName>
</protein>
<sequence length="127" mass="14263">MKKRTMFWALRKSRLLSALAMDRMTDYMDLLRVEVKIREHDIGVKVVGFAVAGLFALLATIFLGLAVIVTFWDSPYRAAAAWSVVLLYGVIAAICVGICMKHFQSQSIATSLRGELQRDIDIIKENI</sequence>
<name>A0A418X2T9_9BURK</name>
<dbReference type="EMBL" id="QYUN01000002">
    <property type="protein sequence ID" value="RJG06701.1"/>
    <property type="molecule type" value="Genomic_DNA"/>
</dbReference>
<dbReference type="InterPro" id="IPR009937">
    <property type="entry name" value="Phage_holin_3_6"/>
</dbReference>
<feature type="transmembrane region" description="Helical" evidence="1">
    <location>
        <begin position="46"/>
        <end position="72"/>
    </location>
</feature>